<evidence type="ECO:0000256" key="2">
    <source>
        <dbReference type="ARBA" id="ARBA00022475"/>
    </source>
</evidence>
<keyword evidence="10" id="KW-0732">Signal</keyword>
<sequence>MARKHILCILLILNVKWFKMPLPALAQSENSLTVQKLFSNIFQKFNLQFYIDSGENVTRQKSYLMKFLDAHITSQLQTIQITTTNTTELKPRKRRGGRRDKNMRRSIQRSPNTTRRFSLLQASIYLDARYAQRTLKVGMGRFMVMPHLVILINEKPSFQDWRKQKKQKTPLPYEQLHELKDAPLTSVFLVLDNTLSTIKMLCFPCTKQFNEQKVSSGFNFNLYNLNRQWDLLNKNFRGVFVHVDIQHWLTTTNFGTCNIHKYTETHNRFAEICVFKILHLKLNYSYTMKDWDKVKFQPWRIMHEAHGSVFSKIVLERGNMWSLRFAQGSMVSYAMSADPYTFFVVLDKVSRNNMYAILQPFDLSTWIALAVTSIMFSLTLFAISLKSHGLQSTSAHRIWFTIIGTVIDQPASDLFQEMHLSSKRTVLMTLWTLWCLVALNISFEYKGTLVSAITKKPNPKIPETFDSLLASELFMTTFETVKNNEGGGVSMLKGVLLNDILNSLDEPIPNSNVFKRLNDSLIWIPSRYQEFVKNVALNNDISLPDNSTLSIPQAFAVMDVKTEANLLRILLKFFTDKWISQTFSTNALISRAYWAVLKNYFHRFFTPSLSRLEESALSTVKRYFIKHYFRLVKILLFLGIVLIFMVNHTGAGGLTVKQDKHKKYNEKNYVQFISSKPILSMPSANIQFDGDVYFASDEISWDWNDSHQQPSKRPALYLADPFINIAPGEFQPMF</sequence>
<feature type="chain" id="PRO_5045987949" evidence="10">
    <location>
        <begin position="27"/>
        <end position="734"/>
    </location>
</feature>
<keyword evidence="4 9" id="KW-1133">Transmembrane helix</keyword>
<reference evidence="11 12" key="1">
    <citation type="submission" date="2024-08" db="EMBL/GenBank/DDBJ databases">
        <authorList>
            <person name="Cucini C."/>
            <person name="Frati F."/>
        </authorList>
    </citation>
    <scope>NUCLEOTIDE SEQUENCE [LARGE SCALE GENOMIC DNA]</scope>
</reference>
<evidence type="ECO:0000256" key="5">
    <source>
        <dbReference type="ARBA" id="ARBA00023136"/>
    </source>
</evidence>
<dbReference type="InterPro" id="IPR052192">
    <property type="entry name" value="Insect_Ionotropic_Sensory_Rcpt"/>
</dbReference>
<evidence type="ECO:0000256" key="1">
    <source>
        <dbReference type="ARBA" id="ARBA00004651"/>
    </source>
</evidence>
<comment type="caution">
    <text evidence="11">The sequence shown here is derived from an EMBL/GenBank/DDBJ whole genome shotgun (WGS) entry which is preliminary data.</text>
</comment>
<dbReference type="Gene3D" id="1.10.287.70">
    <property type="match status" value="1"/>
</dbReference>
<evidence type="ECO:0000313" key="12">
    <source>
        <dbReference type="Proteomes" id="UP001642540"/>
    </source>
</evidence>
<feature type="transmembrane region" description="Helical" evidence="9">
    <location>
        <begin position="634"/>
        <end position="656"/>
    </location>
</feature>
<keyword evidence="6" id="KW-0675">Receptor</keyword>
<keyword evidence="7" id="KW-0325">Glycoprotein</keyword>
<evidence type="ECO:0000256" key="7">
    <source>
        <dbReference type="ARBA" id="ARBA00023180"/>
    </source>
</evidence>
<dbReference type="EMBL" id="CAXLJM020000041">
    <property type="protein sequence ID" value="CAL8109709.1"/>
    <property type="molecule type" value="Genomic_DNA"/>
</dbReference>
<feature type="transmembrane region" description="Helical" evidence="9">
    <location>
        <begin position="363"/>
        <end position="383"/>
    </location>
</feature>
<dbReference type="Proteomes" id="UP001642540">
    <property type="component" value="Unassembled WGS sequence"/>
</dbReference>
<feature type="compositionally biased region" description="Basic residues" evidence="8">
    <location>
        <begin position="91"/>
        <end position="107"/>
    </location>
</feature>
<accession>A0ABP1QPD0</accession>
<evidence type="ECO:0000256" key="3">
    <source>
        <dbReference type="ARBA" id="ARBA00022692"/>
    </source>
</evidence>
<evidence type="ECO:0000256" key="8">
    <source>
        <dbReference type="SAM" id="MobiDB-lite"/>
    </source>
</evidence>
<dbReference type="PANTHER" id="PTHR42643:SF24">
    <property type="entry name" value="IONOTROPIC RECEPTOR 60A"/>
    <property type="match status" value="1"/>
</dbReference>
<comment type="subcellular location">
    <subcellularLocation>
        <location evidence="1">Cell membrane</location>
        <topology evidence="1">Multi-pass membrane protein</topology>
    </subcellularLocation>
</comment>
<name>A0ABP1QPD0_9HEXA</name>
<evidence type="ECO:0000256" key="6">
    <source>
        <dbReference type="ARBA" id="ARBA00023170"/>
    </source>
</evidence>
<evidence type="ECO:0000256" key="9">
    <source>
        <dbReference type="SAM" id="Phobius"/>
    </source>
</evidence>
<evidence type="ECO:0000313" key="11">
    <source>
        <dbReference type="EMBL" id="CAL8109709.1"/>
    </source>
</evidence>
<feature type="signal peptide" evidence="10">
    <location>
        <begin position="1"/>
        <end position="26"/>
    </location>
</feature>
<organism evidence="11 12">
    <name type="scientific">Orchesella dallaii</name>
    <dbReference type="NCBI Taxonomy" id="48710"/>
    <lineage>
        <taxon>Eukaryota</taxon>
        <taxon>Metazoa</taxon>
        <taxon>Ecdysozoa</taxon>
        <taxon>Arthropoda</taxon>
        <taxon>Hexapoda</taxon>
        <taxon>Collembola</taxon>
        <taxon>Entomobryomorpha</taxon>
        <taxon>Entomobryoidea</taxon>
        <taxon>Orchesellidae</taxon>
        <taxon>Orchesellinae</taxon>
        <taxon>Orchesella</taxon>
    </lineage>
</organism>
<evidence type="ECO:0000256" key="10">
    <source>
        <dbReference type="SAM" id="SignalP"/>
    </source>
</evidence>
<evidence type="ECO:0000256" key="4">
    <source>
        <dbReference type="ARBA" id="ARBA00022989"/>
    </source>
</evidence>
<gene>
    <name evidence="11" type="ORF">ODALV1_LOCUS13616</name>
</gene>
<dbReference type="PANTHER" id="PTHR42643">
    <property type="entry name" value="IONOTROPIC RECEPTOR 20A-RELATED"/>
    <property type="match status" value="1"/>
</dbReference>
<keyword evidence="5 9" id="KW-0472">Membrane</keyword>
<protein>
    <submittedName>
        <fullName evidence="11">Uncharacterized protein</fullName>
    </submittedName>
</protein>
<proteinExistence type="predicted"/>
<keyword evidence="12" id="KW-1185">Reference proteome</keyword>
<keyword evidence="3 9" id="KW-0812">Transmembrane</keyword>
<keyword evidence="2" id="KW-1003">Cell membrane</keyword>
<feature type="region of interest" description="Disordered" evidence="8">
    <location>
        <begin position="88"/>
        <end position="110"/>
    </location>
</feature>